<evidence type="ECO:0000313" key="3">
    <source>
        <dbReference type="Proteomes" id="UP000637628"/>
    </source>
</evidence>
<organism evidence="2 3">
    <name type="scientific">Paractinoplanes durhamensis</name>
    <dbReference type="NCBI Taxonomy" id="113563"/>
    <lineage>
        <taxon>Bacteria</taxon>
        <taxon>Bacillati</taxon>
        <taxon>Actinomycetota</taxon>
        <taxon>Actinomycetes</taxon>
        <taxon>Micromonosporales</taxon>
        <taxon>Micromonosporaceae</taxon>
        <taxon>Paractinoplanes</taxon>
    </lineage>
</organism>
<dbReference type="SUPFAM" id="SSF63817">
    <property type="entry name" value="Sortase"/>
    <property type="match status" value="1"/>
</dbReference>
<sequence>MTESYFPPAPAAGLRDFRVLGPAMPVRLEIPAIGVSTVVVPMGLCADGTLDVPPPLGDAPAVWYRNSPTPGELGSSLIAGHATVADDAPAVFFRLRLLRPADRIAVRRADRSTARFAVAGVGIYPTAALPADHAYGPPTQPTLTLLTIGDGQDRSLVVSASLLPED</sequence>
<evidence type="ECO:0000313" key="2">
    <source>
        <dbReference type="EMBL" id="GIE01959.1"/>
    </source>
</evidence>
<keyword evidence="3" id="KW-1185">Reference proteome</keyword>
<dbReference type="InterPro" id="IPR023365">
    <property type="entry name" value="Sortase_dom-sf"/>
</dbReference>
<dbReference type="RefSeq" id="WP_203727727.1">
    <property type="nucleotide sequence ID" value="NZ_BAAATX010000005.1"/>
</dbReference>
<dbReference type="Gene3D" id="2.40.260.10">
    <property type="entry name" value="Sortase"/>
    <property type="match status" value="1"/>
</dbReference>
<keyword evidence="1" id="KW-0378">Hydrolase</keyword>
<accession>A0ABQ3YWS2</accession>
<evidence type="ECO:0000256" key="1">
    <source>
        <dbReference type="ARBA" id="ARBA00022801"/>
    </source>
</evidence>
<dbReference type="Proteomes" id="UP000637628">
    <property type="component" value="Unassembled WGS sequence"/>
</dbReference>
<dbReference type="EMBL" id="BOML01000027">
    <property type="protein sequence ID" value="GIE01959.1"/>
    <property type="molecule type" value="Genomic_DNA"/>
</dbReference>
<gene>
    <name evidence="2" type="ORF">Adu01nite_33090</name>
</gene>
<dbReference type="InterPro" id="IPR005754">
    <property type="entry name" value="Sortase"/>
</dbReference>
<name>A0ABQ3YWS2_9ACTN</name>
<dbReference type="Pfam" id="PF04203">
    <property type="entry name" value="Sortase"/>
    <property type="match status" value="1"/>
</dbReference>
<dbReference type="InterPro" id="IPR042001">
    <property type="entry name" value="Sortase_F"/>
</dbReference>
<proteinExistence type="predicted"/>
<dbReference type="CDD" id="cd05829">
    <property type="entry name" value="Sortase_F"/>
    <property type="match status" value="1"/>
</dbReference>
<reference evidence="2 3" key="1">
    <citation type="submission" date="2021-01" db="EMBL/GenBank/DDBJ databases">
        <title>Whole genome shotgun sequence of Actinoplanes durhamensis NBRC 14914.</title>
        <authorList>
            <person name="Komaki H."/>
            <person name="Tamura T."/>
        </authorList>
    </citation>
    <scope>NUCLEOTIDE SEQUENCE [LARGE SCALE GENOMIC DNA]</scope>
    <source>
        <strain evidence="2 3">NBRC 14914</strain>
    </source>
</reference>
<protein>
    <submittedName>
        <fullName evidence="2">Uncharacterized protein</fullName>
    </submittedName>
</protein>
<comment type="caution">
    <text evidence="2">The sequence shown here is derived from an EMBL/GenBank/DDBJ whole genome shotgun (WGS) entry which is preliminary data.</text>
</comment>